<dbReference type="InterPro" id="IPR033885">
    <property type="entry name" value="AlkB/XylM"/>
</dbReference>
<feature type="transmembrane region" description="Helical" evidence="12">
    <location>
        <begin position="75"/>
        <end position="97"/>
    </location>
</feature>
<feature type="transmembrane region" description="Helical" evidence="12">
    <location>
        <begin position="21"/>
        <end position="40"/>
    </location>
</feature>
<keyword evidence="11 12" id="KW-0472">Membrane</keyword>
<feature type="transmembrane region" description="Helical" evidence="12">
    <location>
        <begin position="243"/>
        <end position="263"/>
    </location>
</feature>
<evidence type="ECO:0000313" key="15">
    <source>
        <dbReference type="Proteomes" id="UP001168528"/>
    </source>
</evidence>
<evidence type="ECO:0000256" key="11">
    <source>
        <dbReference type="ARBA" id="ARBA00023136"/>
    </source>
</evidence>
<dbReference type="PANTHER" id="PTHR38674">
    <property type="entry name" value="ALKANE 1-MONOOXYGENASE 1"/>
    <property type="match status" value="1"/>
</dbReference>
<dbReference type="Pfam" id="PF00487">
    <property type="entry name" value="FA_desaturase"/>
    <property type="match status" value="1"/>
</dbReference>
<dbReference type="PANTHER" id="PTHR38674:SF1">
    <property type="entry name" value="ALKANE 1-MONOOXYGENASE 1"/>
    <property type="match status" value="1"/>
</dbReference>
<name>A0ABT8RCC0_9BACT</name>
<keyword evidence="4" id="KW-0997">Cell inner membrane</keyword>
<comment type="caution">
    <text evidence="14">The sequence shown here is derived from an EMBL/GenBank/DDBJ whole genome shotgun (WGS) entry which is preliminary data.</text>
</comment>
<dbReference type="CDD" id="cd03512">
    <property type="entry name" value="Alkane-hydroxylase"/>
    <property type="match status" value="1"/>
</dbReference>
<dbReference type="Proteomes" id="UP001168528">
    <property type="component" value="Unassembled WGS sequence"/>
</dbReference>
<proteinExistence type="inferred from homology"/>
<keyword evidence="9" id="KW-0408">Iron</keyword>
<evidence type="ECO:0000256" key="8">
    <source>
        <dbReference type="ARBA" id="ARBA00023002"/>
    </source>
</evidence>
<evidence type="ECO:0000256" key="2">
    <source>
        <dbReference type="ARBA" id="ARBA00010823"/>
    </source>
</evidence>
<gene>
    <name evidence="14" type="ORF">Q0590_21300</name>
</gene>
<accession>A0ABT8RCC0</accession>
<dbReference type="RefSeq" id="WP_302039629.1">
    <property type="nucleotide sequence ID" value="NZ_JAUKPO010000014.1"/>
</dbReference>
<evidence type="ECO:0000256" key="10">
    <source>
        <dbReference type="ARBA" id="ARBA00023033"/>
    </source>
</evidence>
<keyword evidence="15" id="KW-1185">Reference proteome</keyword>
<keyword evidence="5 12" id="KW-0812">Transmembrane</keyword>
<keyword evidence="8" id="KW-0560">Oxidoreductase</keyword>
<evidence type="ECO:0000256" key="4">
    <source>
        <dbReference type="ARBA" id="ARBA00022519"/>
    </source>
</evidence>
<keyword evidence="6" id="KW-0479">Metal-binding</keyword>
<evidence type="ECO:0000256" key="3">
    <source>
        <dbReference type="ARBA" id="ARBA00022475"/>
    </source>
</evidence>
<evidence type="ECO:0000256" key="6">
    <source>
        <dbReference type="ARBA" id="ARBA00022723"/>
    </source>
</evidence>
<sequence length="353" mass="40491">MKPSVLLLKHKYAYIWKEAGSLSYLVSLLPALLVIAGNVLGGHFTMMNSILSGMLLPLADWVLPTNTQKPKSVAGTIPDCILLLAVLSHALAVISLIFGIYTESITGEWIWAAAISTGFSSGILGINSAHELIHRKKKWLQNLGIWNLFLANYTHFYIEHRLGHHVRVGTMEDPATARYNESFYHFFIRTVPAQWKSGLQIEVKRLSKQQKRRYGLQNFVIRSMLCQITRMVLLAVWLGTNVFWAYAIQSIFAFFLLEFVNYIEHYGLARQKGELVNIHHSWQSDAISSRFTLFELSRHSDHHVKAYKPYYLLESHEDSYVLPSGYFGMFYIGMIPPLWFRLINPLIHHPQAN</sequence>
<keyword evidence="7 12" id="KW-1133">Transmembrane helix</keyword>
<keyword evidence="10" id="KW-0503">Monooxygenase</keyword>
<comment type="similarity">
    <text evidence="2">Belongs to the fatty acid desaturase type 1 family. AlkB subfamily.</text>
</comment>
<evidence type="ECO:0000256" key="9">
    <source>
        <dbReference type="ARBA" id="ARBA00023004"/>
    </source>
</evidence>
<evidence type="ECO:0000256" key="1">
    <source>
        <dbReference type="ARBA" id="ARBA00004429"/>
    </source>
</evidence>
<evidence type="ECO:0000259" key="13">
    <source>
        <dbReference type="Pfam" id="PF00487"/>
    </source>
</evidence>
<evidence type="ECO:0000256" key="12">
    <source>
        <dbReference type="SAM" id="Phobius"/>
    </source>
</evidence>
<comment type="subcellular location">
    <subcellularLocation>
        <location evidence="1">Cell inner membrane</location>
        <topology evidence="1">Multi-pass membrane protein</topology>
    </subcellularLocation>
</comment>
<reference evidence="14" key="1">
    <citation type="submission" date="2023-07" db="EMBL/GenBank/DDBJ databases">
        <title>The genome sequence of Rhodocytophaga aerolata KACC 12507.</title>
        <authorList>
            <person name="Zhang X."/>
        </authorList>
    </citation>
    <scope>NUCLEOTIDE SEQUENCE</scope>
    <source>
        <strain evidence="14">KACC 12507</strain>
    </source>
</reference>
<protein>
    <submittedName>
        <fullName evidence="14">Alkane 1-monooxygenase</fullName>
    </submittedName>
</protein>
<evidence type="ECO:0000256" key="7">
    <source>
        <dbReference type="ARBA" id="ARBA00022989"/>
    </source>
</evidence>
<feature type="domain" description="Fatty acid desaturase" evidence="13">
    <location>
        <begin position="110"/>
        <end position="315"/>
    </location>
</feature>
<organism evidence="14 15">
    <name type="scientific">Rhodocytophaga aerolata</name>
    <dbReference type="NCBI Taxonomy" id="455078"/>
    <lineage>
        <taxon>Bacteria</taxon>
        <taxon>Pseudomonadati</taxon>
        <taxon>Bacteroidota</taxon>
        <taxon>Cytophagia</taxon>
        <taxon>Cytophagales</taxon>
        <taxon>Rhodocytophagaceae</taxon>
        <taxon>Rhodocytophaga</taxon>
    </lineage>
</organism>
<dbReference type="EMBL" id="JAUKPO010000014">
    <property type="protein sequence ID" value="MDO1448828.1"/>
    <property type="molecule type" value="Genomic_DNA"/>
</dbReference>
<feature type="transmembrane region" description="Helical" evidence="12">
    <location>
        <begin position="109"/>
        <end position="129"/>
    </location>
</feature>
<evidence type="ECO:0000256" key="5">
    <source>
        <dbReference type="ARBA" id="ARBA00022692"/>
    </source>
</evidence>
<evidence type="ECO:0000313" key="14">
    <source>
        <dbReference type="EMBL" id="MDO1448828.1"/>
    </source>
</evidence>
<dbReference type="InterPro" id="IPR005804">
    <property type="entry name" value="FA_desaturase_dom"/>
</dbReference>
<keyword evidence="3" id="KW-1003">Cell membrane</keyword>